<evidence type="ECO:0000256" key="8">
    <source>
        <dbReference type="ARBA" id="ARBA00023212"/>
    </source>
</evidence>
<keyword evidence="5" id="KW-0282">Flagellum</keyword>
<feature type="coiled-coil region" evidence="13">
    <location>
        <begin position="1425"/>
        <end position="1473"/>
    </location>
</feature>
<evidence type="ECO:0000256" key="7">
    <source>
        <dbReference type="ARBA" id="ARBA00023069"/>
    </source>
</evidence>
<dbReference type="Gene3D" id="2.130.10.10">
    <property type="entry name" value="YVTN repeat-like/Quinoprotein amine dehydrogenase"/>
    <property type="match status" value="2"/>
</dbReference>
<keyword evidence="4" id="KW-0677">Repeat</keyword>
<feature type="compositionally biased region" description="Basic and acidic residues" evidence="14">
    <location>
        <begin position="1"/>
        <end position="13"/>
    </location>
</feature>
<evidence type="ECO:0000256" key="3">
    <source>
        <dbReference type="ARBA" id="ARBA00022574"/>
    </source>
</evidence>
<comment type="function">
    <text evidence="10">Flagellar protein involved in sperm flagellum axoneme organization and function.</text>
</comment>
<keyword evidence="3" id="KW-0853">WD repeat</keyword>
<dbReference type="InterPro" id="IPR055439">
    <property type="entry name" value="Beta-prop_EML_1st"/>
</dbReference>
<evidence type="ECO:0000256" key="9">
    <source>
        <dbReference type="ARBA" id="ARBA00023273"/>
    </source>
</evidence>
<feature type="compositionally biased region" description="Basic and acidic residues" evidence="14">
    <location>
        <begin position="732"/>
        <end position="742"/>
    </location>
</feature>
<dbReference type="SUPFAM" id="SSF50978">
    <property type="entry name" value="WD40 repeat-like"/>
    <property type="match status" value="1"/>
</dbReference>
<organism evidence="16 17">
    <name type="scientific">Rotaria sordida</name>
    <dbReference type="NCBI Taxonomy" id="392033"/>
    <lineage>
        <taxon>Eukaryota</taxon>
        <taxon>Metazoa</taxon>
        <taxon>Spiralia</taxon>
        <taxon>Gnathifera</taxon>
        <taxon>Rotifera</taxon>
        <taxon>Eurotatoria</taxon>
        <taxon>Bdelloidea</taxon>
        <taxon>Philodinida</taxon>
        <taxon>Philodinidae</taxon>
        <taxon>Rotaria</taxon>
    </lineage>
</organism>
<dbReference type="EMBL" id="CAJOAX010000040">
    <property type="protein sequence ID" value="CAF3489639.1"/>
    <property type="molecule type" value="Genomic_DNA"/>
</dbReference>
<dbReference type="FunFam" id="2.130.10.10:FF:000401">
    <property type="entry name" value="Cilia- and flagella-associated protein 44"/>
    <property type="match status" value="1"/>
</dbReference>
<comment type="similarity">
    <text evidence="11">Belongs to the CFAP44 family.</text>
</comment>
<evidence type="ECO:0000256" key="5">
    <source>
        <dbReference type="ARBA" id="ARBA00022846"/>
    </source>
</evidence>
<keyword evidence="9" id="KW-0966">Cell projection</keyword>
<dbReference type="GO" id="GO:0003341">
    <property type="term" value="P:cilium movement"/>
    <property type="evidence" value="ECO:0007669"/>
    <property type="project" value="UniProtKB-ARBA"/>
</dbReference>
<feature type="compositionally biased region" description="Basic and acidic residues" evidence="14">
    <location>
        <begin position="1288"/>
        <end position="1302"/>
    </location>
</feature>
<name>A0A818GII4_9BILA</name>
<feature type="compositionally biased region" description="Acidic residues" evidence="14">
    <location>
        <begin position="1534"/>
        <end position="1553"/>
    </location>
</feature>
<protein>
    <recommendedName>
        <fullName evidence="12">Cilia- and flagella-associated protein 44</fullName>
    </recommendedName>
</protein>
<dbReference type="Pfam" id="PF00400">
    <property type="entry name" value="WD40"/>
    <property type="match status" value="1"/>
</dbReference>
<keyword evidence="2" id="KW-0963">Cytoplasm</keyword>
<evidence type="ECO:0000256" key="13">
    <source>
        <dbReference type="SAM" id="Coils"/>
    </source>
</evidence>
<dbReference type="GO" id="GO:0060285">
    <property type="term" value="P:cilium-dependent cell motility"/>
    <property type="evidence" value="ECO:0007669"/>
    <property type="project" value="UniProtKB-ARBA"/>
</dbReference>
<evidence type="ECO:0000256" key="12">
    <source>
        <dbReference type="ARBA" id="ARBA00074727"/>
    </source>
</evidence>
<dbReference type="PANTHER" id="PTHR14885:SF3">
    <property type="entry name" value="CILIA- AND FLAGELLA-ASSOCIATED PROTEIN 44"/>
    <property type="match status" value="1"/>
</dbReference>
<feature type="compositionally biased region" description="Basic and acidic residues" evidence="14">
    <location>
        <begin position="116"/>
        <end position="125"/>
    </location>
</feature>
<evidence type="ECO:0000313" key="17">
    <source>
        <dbReference type="Proteomes" id="UP000663823"/>
    </source>
</evidence>
<evidence type="ECO:0000256" key="4">
    <source>
        <dbReference type="ARBA" id="ARBA00022737"/>
    </source>
</evidence>
<feature type="compositionally biased region" description="Basic and acidic residues" evidence="14">
    <location>
        <begin position="1099"/>
        <end position="1114"/>
    </location>
</feature>
<evidence type="ECO:0000256" key="6">
    <source>
        <dbReference type="ARBA" id="ARBA00023054"/>
    </source>
</evidence>
<dbReference type="PANTHER" id="PTHR14885">
    <property type="entry name" value="CILIA- AND FLAGELLA-ASSOCIATED PROTEIN 43-RELATED"/>
    <property type="match status" value="1"/>
</dbReference>
<dbReference type="InterPro" id="IPR036322">
    <property type="entry name" value="WD40_repeat_dom_sf"/>
</dbReference>
<feature type="domain" description="EML-like first beta-propeller" evidence="15">
    <location>
        <begin position="209"/>
        <end position="419"/>
    </location>
</feature>
<feature type="region of interest" description="Disordered" evidence="14">
    <location>
        <begin position="1288"/>
        <end position="1313"/>
    </location>
</feature>
<dbReference type="Pfam" id="PF23409">
    <property type="entry name" value="Beta-prop_EML"/>
    <property type="match status" value="1"/>
</dbReference>
<gene>
    <name evidence="16" type="ORF">OTI717_LOCUS1047</name>
</gene>
<feature type="region of interest" description="Disordered" evidence="14">
    <location>
        <begin position="1"/>
        <end position="128"/>
    </location>
</feature>
<evidence type="ECO:0000313" key="16">
    <source>
        <dbReference type="EMBL" id="CAF3489639.1"/>
    </source>
</evidence>
<proteinExistence type="inferred from homology"/>
<keyword evidence="8" id="KW-0206">Cytoskeleton</keyword>
<keyword evidence="6 13" id="KW-0175">Coiled coil</keyword>
<keyword evidence="7" id="KW-0969">Cilium</keyword>
<evidence type="ECO:0000256" key="1">
    <source>
        <dbReference type="ARBA" id="ARBA00004611"/>
    </source>
</evidence>
<comment type="subcellular location">
    <subcellularLocation>
        <location evidence="1">Cytoplasm</location>
        <location evidence="1">Cytoskeleton</location>
        <location evidence="1">Flagellum axoneme</location>
    </subcellularLocation>
</comment>
<evidence type="ECO:0000256" key="10">
    <source>
        <dbReference type="ARBA" id="ARBA00055223"/>
    </source>
</evidence>
<feature type="region of interest" description="Disordered" evidence="14">
    <location>
        <begin position="1099"/>
        <end position="1122"/>
    </location>
</feature>
<feature type="compositionally biased region" description="Polar residues" evidence="14">
    <location>
        <begin position="30"/>
        <end position="68"/>
    </location>
</feature>
<feature type="region of interest" description="Disordered" evidence="14">
    <location>
        <begin position="732"/>
        <end position="757"/>
    </location>
</feature>
<sequence length="1875" mass="217171">MSREGSPREKPTDESASTHQPLSVMDAGSVDTQVTPDAQTQEVLNSENELSTSITLDSTQIPSLPELTQENNEQQEEQEEEEGGGGEADEQTTQIDQQDIQPEQITTVTDNENQDIVEKPEHESPPRLPDTFYYDAEKIHAKPLTTNEATFPQNTLTMFRSFAYDCDKRGNLHILDNKTVMFAAACVIEIIDLPSGQHRYIQTTGGYSIGAVVVHPNRQYFAVGEKGDIPNIVIYEYPSLRPYRILKAGTQRSYAYLDFNTEGDLLASLGSSPDYMLTIWDWRDEKILLRSKASSQEVFKVSFSKDLKGHLTTSGIGHIKFWKMARTFTGLKLQGELGRFGRTEISDIEGYRELPDGKVISGTEWGNMLLWDGGLIQIEVCRKKGKPCHNGPIQQVLLNESDVYTVGEDGYIRVWDFETIDTAEAIDEGSKMEMEPLNELRVGTDSKLMGIKHGVVDDMSLWFAQDARGNIWKLDLTFSKNSVDPEVLLSFTSGAVTGLDTSSVYHMFTCSAGNTIRIYNILTQEILSQKMFVTNVTSLKWLPTVFDEKSDGILVGFSDGVIRYFKLRSGIKPNGTEKKFEFDLRMIQVLKPHTKSVTFITVEVKNQWIATGSTDGTVFFFNFTPKGLNPIGFVNVNETITFMTWTPAQYDKTCLLVCLNNGVILEYEGPGGIKFDTSTSYLIETQLPVRIFRFRSIKSRLRHEEELERKRKEEEERQRKLEEERRLRGIEKKEKEGERPTEQEEEEKKEEDDWKPYIPETPSAALFAAYTSPDTFWLSMVDNYDAGYLYHCQFSNKDDRFQYNPERQDTIVNTLPVPNTDLADGNDIPLTSILIREKLNLIFVGLKNGFIRIYPYGGTQIFQSLDDYWTRGSHDTEYGIVTHLITSFDDRFAFSGGADGNIFGYVVKGDLNIFQEQFEIPKMPAYTGEIEPQDITEPKHYSIEEEKQRAEQDKMKKSAEGLKSEMRQRVEGLRGKFRRLLIENDQLPADLRIARQDFILDENIRQNFLAELQDKIDLSVKELAWESERCNVALRKLEQWFVDPVAQDVVSVKSFDGQWEVSTFRTIELPKDFYSLQEEIERQKNALLDKGKRKETIEISDEKAGESREARTTESKSSTTKLKGAKAMRVERLLRKMEERAKRRQKRKEEWTALYQKKKPEGYADPVEVENIRYAKDNMGNYFLKSASDYVVPVEQRLTVLRALDRIMKLRFATYTYKMKFNQRVLDLIQRKRTLTEQINNELVRLRNLGQSQPNYEELFNIPLLPSVHDGQENRFHFTREEIQAFREEHEQRNGDLTKPDEDSSNTNTRQSSIKRPIDLRWSVNLKEPLPSNILNRNRSNETTTNDNTPINILREVNDPENSNFDPFTYRSFFERDQILENVKETMRTFDNDVCLLYYLKMIKTLRAKETDLRCITFYEELMLMKEFERTENDLENKVVEAQKRFDNEQTKINEFNGKIDLKKKDIENLDERMKHIYARFDEMIPKEHKFYNYLLRVLNKKIKRKKRVEGEEADDSKHSIFLFKTDADDMSQDLDEEEDWELEDEEDEDQIANEDPTRQLDVDICPPNLDQKVYDDVVALREKRLDLDEAITDEKSVLQSLQQTLGQTQIYSNKIDAELKSKQADLIDFQKKKQRKINDINVAIGIRCHQIRYDRSTHLPDDLSDALIFNRINKLGLTNRIVDVKTEIKREKERYVNKKQERKDLSHELKHAAQVIKLLTDECNKLMVEKFGKLVQLEKLEGAIVNLQIEELKQKLDDAGDEYYNTMTQYELLKIEEHDDTIDLLKTNTKRLDELTQLVDEKRLLDEQLVSRKTKAADEFTGPSKQSIEEFDRLCTLVQLQAQEIEALKAEISILSRKGGHILPPNPAILPQNS</sequence>
<feature type="coiled-coil region" evidence="13">
    <location>
        <begin position="1682"/>
        <end position="1723"/>
    </location>
</feature>
<feature type="compositionally biased region" description="Low complexity" evidence="14">
    <location>
        <begin position="91"/>
        <end position="106"/>
    </location>
</feature>
<feature type="region of interest" description="Disordered" evidence="14">
    <location>
        <begin position="1534"/>
        <end position="1565"/>
    </location>
</feature>
<dbReference type="Proteomes" id="UP000663823">
    <property type="component" value="Unassembled WGS sequence"/>
</dbReference>
<feature type="compositionally biased region" description="Acidic residues" evidence="14">
    <location>
        <begin position="73"/>
        <end position="90"/>
    </location>
</feature>
<dbReference type="InterPro" id="IPR019775">
    <property type="entry name" value="WD40_repeat_CS"/>
</dbReference>
<reference evidence="16" key="1">
    <citation type="submission" date="2021-02" db="EMBL/GenBank/DDBJ databases">
        <authorList>
            <person name="Nowell W R."/>
        </authorList>
    </citation>
    <scope>NUCLEOTIDE SEQUENCE</scope>
</reference>
<evidence type="ECO:0000259" key="15">
    <source>
        <dbReference type="Pfam" id="PF23409"/>
    </source>
</evidence>
<evidence type="ECO:0000256" key="2">
    <source>
        <dbReference type="ARBA" id="ARBA00022490"/>
    </source>
</evidence>
<evidence type="ECO:0000256" key="14">
    <source>
        <dbReference type="SAM" id="MobiDB-lite"/>
    </source>
</evidence>
<feature type="coiled-coil region" evidence="13">
    <location>
        <begin position="1127"/>
        <end position="1154"/>
    </location>
</feature>
<dbReference type="PROSITE" id="PS00678">
    <property type="entry name" value="WD_REPEATS_1"/>
    <property type="match status" value="1"/>
</dbReference>
<dbReference type="InterPro" id="IPR001680">
    <property type="entry name" value="WD40_rpt"/>
</dbReference>
<dbReference type="SMART" id="SM00320">
    <property type="entry name" value="WD40"/>
    <property type="match status" value="6"/>
</dbReference>
<evidence type="ECO:0000256" key="11">
    <source>
        <dbReference type="ARBA" id="ARBA00060934"/>
    </source>
</evidence>
<accession>A0A818GII4</accession>
<comment type="caution">
    <text evidence="16">The sequence shown here is derived from an EMBL/GenBank/DDBJ whole genome shotgun (WGS) entry which is preliminary data.</text>
</comment>
<dbReference type="InterPro" id="IPR015943">
    <property type="entry name" value="WD40/YVTN_repeat-like_dom_sf"/>
</dbReference>